<dbReference type="Proteomes" id="UP000001399">
    <property type="component" value="Chromosome"/>
</dbReference>
<dbReference type="Gene3D" id="3.30.2010.10">
    <property type="entry name" value="Metalloproteases ('zincins'), catalytic domain"/>
    <property type="match status" value="1"/>
</dbReference>
<dbReference type="KEGG" id="rva:Rvan_2831"/>
<dbReference type="PANTHER" id="PTHR30399:SF1">
    <property type="entry name" value="UTP PYROPHOSPHATASE"/>
    <property type="match status" value="1"/>
</dbReference>
<reference evidence="3" key="1">
    <citation type="journal article" date="2011" name="J. Bacteriol.">
        <title>Genome sequences of eight morphologically diverse alphaproteobacteria.</title>
        <authorList>
            <consortium name="US DOE Joint Genome Institute"/>
            <person name="Brown P.J."/>
            <person name="Kysela D.T."/>
            <person name="Buechlein A."/>
            <person name="Hemmerich C."/>
            <person name="Brun Y.V."/>
        </authorList>
    </citation>
    <scope>NUCLEOTIDE SEQUENCE [LARGE SCALE GENOMIC DNA]</scope>
    <source>
        <strain evidence="3">ATCC 17100 / ATH 3.1.1 / DSM 162 / LMG 4299</strain>
    </source>
</reference>
<dbReference type="InterPro" id="IPR002725">
    <property type="entry name" value="YgjP-like_metallopeptidase"/>
</dbReference>
<keyword evidence="3" id="KW-1185">Reference proteome</keyword>
<dbReference type="AlphaFoldDB" id="E3I8R0"/>
<feature type="domain" description="YgjP-like metallopeptidase" evidence="1">
    <location>
        <begin position="27"/>
        <end position="231"/>
    </location>
</feature>
<evidence type="ECO:0000313" key="3">
    <source>
        <dbReference type="Proteomes" id="UP000001399"/>
    </source>
</evidence>
<proteinExistence type="predicted"/>
<dbReference type="STRING" id="648757.Rvan_2831"/>
<accession>E3I8R0</accession>
<gene>
    <name evidence="2" type="ordered locus">Rvan_2831</name>
</gene>
<dbReference type="HOGENOM" id="CLU_065947_1_0_5"/>
<evidence type="ECO:0000259" key="1">
    <source>
        <dbReference type="Pfam" id="PF01863"/>
    </source>
</evidence>
<dbReference type="PANTHER" id="PTHR30399">
    <property type="entry name" value="UNCHARACTERIZED PROTEIN YGJP"/>
    <property type="match status" value="1"/>
</dbReference>
<dbReference type="eggNOG" id="COG1451">
    <property type="taxonomic scope" value="Bacteria"/>
</dbReference>
<dbReference type="Pfam" id="PF01863">
    <property type="entry name" value="YgjP-like"/>
    <property type="match status" value="1"/>
</dbReference>
<dbReference type="RefSeq" id="WP_013420410.1">
    <property type="nucleotide sequence ID" value="NC_014664.1"/>
</dbReference>
<name>E3I8R0_RHOVT</name>
<organism evidence="2 3">
    <name type="scientific">Rhodomicrobium vannielii (strain ATCC 17100 / DSM 162 / LMG 4299 / NCIMB 10020 / ATH 3.1.1)</name>
    <dbReference type="NCBI Taxonomy" id="648757"/>
    <lineage>
        <taxon>Bacteria</taxon>
        <taxon>Pseudomonadati</taxon>
        <taxon>Pseudomonadota</taxon>
        <taxon>Alphaproteobacteria</taxon>
        <taxon>Hyphomicrobiales</taxon>
        <taxon>Hyphomicrobiaceae</taxon>
        <taxon>Rhodomicrobium</taxon>
    </lineage>
</organism>
<dbReference type="CDD" id="cd07344">
    <property type="entry name" value="M48_yhfN_like"/>
    <property type="match status" value="1"/>
</dbReference>
<dbReference type="InterPro" id="IPR053136">
    <property type="entry name" value="UTP_pyrophosphatase-like"/>
</dbReference>
<sequence>MNTDSREIIVGGVPVEVVRKRIKNLHLGVYPPEGRVRVAAPLVLSDDAVRLAVVARLGWIKQQRAKFGAQERQSEREYVSGECHFFKGRRYRLNVVENGRRSKVSVRGNEFIDLTIKPGTDRAGRESVLQKWYRKELRLSATPIVEKWAERMDLPVPDFRIKRMKTKWGTCSIKNRRVWLNLELIKKPPACVEYIVVHELVHLLERHHNKTFISQMDRLLPGWRSTRQQLNVQPLAAETWA</sequence>
<dbReference type="OrthoDB" id="9795402at2"/>
<protein>
    <recommendedName>
        <fullName evidence="1">YgjP-like metallopeptidase domain-containing protein</fullName>
    </recommendedName>
</protein>
<dbReference type="EMBL" id="CP002292">
    <property type="protein sequence ID" value="ADP72039.1"/>
    <property type="molecule type" value="Genomic_DNA"/>
</dbReference>
<evidence type="ECO:0000313" key="2">
    <source>
        <dbReference type="EMBL" id="ADP72039.1"/>
    </source>
</evidence>